<dbReference type="InterPro" id="IPR015422">
    <property type="entry name" value="PyrdxlP-dep_Trfase_small"/>
</dbReference>
<feature type="domain" description="MobA-like NTP transferase" evidence="5">
    <location>
        <begin position="3"/>
        <end position="128"/>
    </location>
</feature>
<organism evidence="6 7">
    <name type="scientific">Lacticaseibacillus rhamnosus</name>
    <name type="common">Lactobacillus rhamnosus</name>
    <dbReference type="NCBI Taxonomy" id="47715"/>
    <lineage>
        <taxon>Bacteria</taxon>
        <taxon>Bacillati</taxon>
        <taxon>Bacillota</taxon>
        <taxon>Bacilli</taxon>
        <taxon>Lactobacillales</taxon>
        <taxon>Lactobacillaceae</taxon>
        <taxon>Lacticaseibacillus</taxon>
    </lineage>
</organism>
<dbReference type="EMBL" id="JABXWP010000031">
    <property type="protein sequence ID" value="NVO89542.1"/>
    <property type="molecule type" value="Genomic_DNA"/>
</dbReference>
<keyword evidence="3 6" id="KW-0808">Transferase</keyword>
<dbReference type="Gene3D" id="3.90.550.10">
    <property type="entry name" value="Spore Coat Polysaccharide Biosynthesis Protein SpsA, Chain A"/>
    <property type="match status" value="1"/>
</dbReference>
<dbReference type="GO" id="GO:0008483">
    <property type="term" value="F:transaminase activity"/>
    <property type="evidence" value="ECO:0007669"/>
    <property type="project" value="UniProtKB-KW"/>
</dbReference>
<dbReference type="InterPro" id="IPR029044">
    <property type="entry name" value="Nucleotide-diphossugar_trans"/>
</dbReference>
<dbReference type="Gene3D" id="3.40.640.10">
    <property type="entry name" value="Type I PLP-dependent aspartate aminotransferase-like (Major domain)"/>
    <property type="match status" value="1"/>
</dbReference>
<dbReference type="Pfam" id="PF12804">
    <property type="entry name" value="NTP_transf_3"/>
    <property type="match status" value="1"/>
</dbReference>
<keyword evidence="2" id="KW-0663">Pyridoxal phosphate</keyword>
<comment type="cofactor">
    <cofactor evidence="1 3">
        <name>pyridoxal 5'-phosphate</name>
        <dbReference type="ChEBI" id="CHEBI:597326"/>
    </cofactor>
</comment>
<dbReference type="EC" id="2.6.1.-" evidence="3"/>
<dbReference type="SUPFAM" id="SSF53448">
    <property type="entry name" value="Nucleotide-diphospho-sugar transferases"/>
    <property type="match status" value="1"/>
</dbReference>
<dbReference type="PANTHER" id="PTHR42885:SF1">
    <property type="entry name" value="THREONINE-PHOSPHATE DECARBOXYLASE"/>
    <property type="match status" value="1"/>
</dbReference>
<evidence type="ECO:0000256" key="3">
    <source>
        <dbReference type="RuleBase" id="RU000481"/>
    </source>
</evidence>
<protein>
    <recommendedName>
        <fullName evidence="3">Aminotransferase</fullName>
        <ecNumber evidence="3">2.6.1.-</ecNumber>
    </recommendedName>
</protein>
<accession>A0A7Y7QI43</accession>
<evidence type="ECO:0000256" key="2">
    <source>
        <dbReference type="ARBA" id="ARBA00022898"/>
    </source>
</evidence>
<dbReference type="AlphaFoldDB" id="A0A7Y7QI43"/>
<dbReference type="GO" id="GO:0030170">
    <property type="term" value="F:pyridoxal phosphate binding"/>
    <property type="evidence" value="ECO:0007669"/>
    <property type="project" value="InterPro"/>
</dbReference>
<dbReference type="Pfam" id="PF00155">
    <property type="entry name" value="Aminotran_1_2"/>
    <property type="match status" value="1"/>
</dbReference>
<comment type="similarity">
    <text evidence="3">Belongs to the class-I pyridoxal-phosphate-dependent aminotransferase family.</text>
</comment>
<evidence type="ECO:0000256" key="1">
    <source>
        <dbReference type="ARBA" id="ARBA00001933"/>
    </source>
</evidence>
<evidence type="ECO:0000313" key="7">
    <source>
        <dbReference type="Proteomes" id="UP000542889"/>
    </source>
</evidence>
<evidence type="ECO:0000259" key="5">
    <source>
        <dbReference type="Pfam" id="PF12804"/>
    </source>
</evidence>
<dbReference type="PANTHER" id="PTHR42885">
    <property type="entry name" value="HISTIDINOL-PHOSPHATE AMINOTRANSFERASE-RELATED"/>
    <property type="match status" value="1"/>
</dbReference>
<proteinExistence type="inferred from homology"/>
<dbReference type="GO" id="GO:0016779">
    <property type="term" value="F:nucleotidyltransferase activity"/>
    <property type="evidence" value="ECO:0007669"/>
    <property type="project" value="UniProtKB-ARBA"/>
</dbReference>
<dbReference type="InterPro" id="IPR004838">
    <property type="entry name" value="NHTrfase_class1_PyrdxlP-BS"/>
</dbReference>
<dbReference type="CDD" id="cd02523">
    <property type="entry name" value="PC_cytidylyltransferase"/>
    <property type="match status" value="1"/>
</dbReference>
<dbReference type="PROSITE" id="PS00105">
    <property type="entry name" value="AA_TRANSFER_CLASS_1"/>
    <property type="match status" value="1"/>
</dbReference>
<dbReference type="InterPro" id="IPR015421">
    <property type="entry name" value="PyrdxlP-dep_Trfase_major"/>
</dbReference>
<dbReference type="InterPro" id="IPR015424">
    <property type="entry name" value="PyrdxlP-dep_Trfase"/>
</dbReference>
<dbReference type="Gene3D" id="3.90.1150.10">
    <property type="entry name" value="Aspartate Aminotransferase, domain 1"/>
    <property type="match status" value="1"/>
</dbReference>
<gene>
    <name evidence="6" type="ORF">HWN39_13795</name>
</gene>
<dbReference type="SUPFAM" id="SSF53383">
    <property type="entry name" value="PLP-dependent transferases"/>
    <property type="match status" value="1"/>
</dbReference>
<keyword evidence="3 6" id="KW-0032">Aminotransferase</keyword>
<dbReference type="InterPro" id="IPR025877">
    <property type="entry name" value="MobA-like_NTP_Trfase"/>
</dbReference>
<dbReference type="InterPro" id="IPR004839">
    <property type="entry name" value="Aminotransferase_I/II_large"/>
</dbReference>
<feature type="domain" description="Aminotransferase class I/classII large" evidence="4">
    <location>
        <begin position="302"/>
        <end position="597"/>
    </location>
</feature>
<sequence length="606" mass="68045">MQAVILAAGKGSRFKQATKHKPKCMLPFNGETIISRMLRQLNKLDLKQIVIVAGYKADVLKDYLASVHSSIPIKVINNDQFATTNNIVSVVKAGEILEADETLLIESDVLLHDNVISQLQQAPDESALVSPFCDWMEGTAVTLDPEHRITAFVPREQQQKALQTTYYKTVNIYKLSSNFSRRYFIPYLEQQIISFSENAFYETVFGTLTHLKPGMMHATVIDASDWDEVDTVQELKLAEIRLNTDPLMKMKQLSQRYGGYWRFPELHDYAYLVNPFFPPAAMMQQFQNNLPHLLTDYPSGLAVNSELAAELFKMSPTKIIVGNGASELIQAFLSKVSGRVGVIRPTFEEYPNRLSADQVVAMPTQALNFHYTGSDIIDYFTHHPVKLLVLINPDNPSGNYLSKQDVLAVCQWALAQNIQVIVDESFIDFSDAETDGSLFSNDLLAQLPNLIVIKSISKSYGVPGIRLGVLASGDEQLIAELKRTVPIWNINALGEYFLQIMPDYQAAYTENLKAFFELRARFQKALESIPFMKVLPSQANFLMIQLIGVSSQTLCAYLLKHANVLIKDLTEKAGIDGEYVRIAVKTEAENQALVQALRAYHENTTI</sequence>
<dbReference type="CDD" id="cd00609">
    <property type="entry name" value="AAT_like"/>
    <property type="match status" value="1"/>
</dbReference>
<dbReference type="RefSeq" id="WP_176818713.1">
    <property type="nucleotide sequence ID" value="NZ_JABXWP010000031.1"/>
</dbReference>
<evidence type="ECO:0000313" key="6">
    <source>
        <dbReference type="EMBL" id="NVO89542.1"/>
    </source>
</evidence>
<comment type="caution">
    <text evidence="6">The sequence shown here is derived from an EMBL/GenBank/DDBJ whole genome shotgun (WGS) entry which is preliminary data.</text>
</comment>
<evidence type="ECO:0000259" key="4">
    <source>
        <dbReference type="Pfam" id="PF00155"/>
    </source>
</evidence>
<dbReference type="Proteomes" id="UP000542889">
    <property type="component" value="Unassembled WGS sequence"/>
</dbReference>
<name>A0A7Y7QI43_LACRH</name>
<reference evidence="6 7" key="1">
    <citation type="submission" date="2020-06" db="EMBL/GenBank/DDBJ databases">
        <title>Lactobacillus rhamnosus QC,genome.</title>
        <authorList>
            <person name="Yi H."/>
            <person name="Jin M."/>
        </authorList>
    </citation>
    <scope>NUCLEOTIDE SEQUENCE [LARGE SCALE GENOMIC DNA]</scope>
    <source>
        <strain evidence="6 7">QC</strain>
    </source>
</reference>